<dbReference type="Gene3D" id="3.30.420.40">
    <property type="match status" value="1"/>
</dbReference>
<gene>
    <name evidence="2" type="ORF">SAMN05660748_0638</name>
</gene>
<keyword evidence="3" id="KW-1185">Reference proteome</keyword>
<dbReference type="PANTHER" id="PTHR30005">
    <property type="entry name" value="EXOPOLYPHOSPHATASE"/>
    <property type="match status" value="1"/>
</dbReference>
<organism evidence="2 3">
    <name type="scientific">Blastococcus aggregatus</name>
    <dbReference type="NCBI Taxonomy" id="38502"/>
    <lineage>
        <taxon>Bacteria</taxon>
        <taxon>Bacillati</taxon>
        <taxon>Actinomycetota</taxon>
        <taxon>Actinomycetes</taxon>
        <taxon>Geodermatophilales</taxon>
        <taxon>Geodermatophilaceae</taxon>
        <taxon>Blastococcus</taxon>
    </lineage>
</organism>
<dbReference type="Gene3D" id="3.30.420.150">
    <property type="entry name" value="Exopolyphosphatase. Domain 2"/>
    <property type="match status" value="1"/>
</dbReference>
<dbReference type="SUPFAM" id="SSF53067">
    <property type="entry name" value="Actin-like ATPase domain"/>
    <property type="match status" value="2"/>
</dbReference>
<evidence type="ECO:0000259" key="1">
    <source>
        <dbReference type="Pfam" id="PF02541"/>
    </source>
</evidence>
<proteinExistence type="predicted"/>
<dbReference type="Proteomes" id="UP000219435">
    <property type="component" value="Unassembled WGS sequence"/>
</dbReference>
<dbReference type="InterPro" id="IPR050273">
    <property type="entry name" value="GppA/Ppx_hydrolase"/>
</dbReference>
<dbReference type="PANTHER" id="PTHR30005:SF13">
    <property type="entry name" value="EXOPOLYPHOSPHATASE 2"/>
    <property type="match status" value="1"/>
</dbReference>
<accession>A0A285UZN5</accession>
<dbReference type="InterPro" id="IPR043129">
    <property type="entry name" value="ATPase_NBD"/>
</dbReference>
<dbReference type="AlphaFoldDB" id="A0A285UZN5"/>
<reference evidence="3" key="1">
    <citation type="submission" date="2017-08" db="EMBL/GenBank/DDBJ databases">
        <authorList>
            <person name="Varghese N."/>
            <person name="Submissions S."/>
        </authorList>
    </citation>
    <scope>NUCLEOTIDE SEQUENCE [LARGE SCALE GENOMIC DNA]</scope>
    <source>
        <strain evidence="3">DSM 4725</strain>
    </source>
</reference>
<dbReference type="EMBL" id="OBQI01000001">
    <property type="protein sequence ID" value="SOC47127.1"/>
    <property type="molecule type" value="Genomic_DNA"/>
</dbReference>
<evidence type="ECO:0000313" key="3">
    <source>
        <dbReference type="Proteomes" id="UP000219435"/>
    </source>
</evidence>
<dbReference type="InterPro" id="IPR003695">
    <property type="entry name" value="Ppx_GppA_N"/>
</dbReference>
<protein>
    <submittedName>
        <fullName evidence="2">Exopolyphosphatase / guanosine-5'-triphosphate,3'-diphosphate pyrophosphatase</fullName>
    </submittedName>
</protein>
<sequence>MVGEGPLRTPRGAGGDRVTRVAAIDCGTNSIRLLVADVPSTGGATDLVRRMEVVRLGQGVDATGRLAADAIERTRVVLAEYAATARELGAEDVRMVATSATRDAANRAEFEQMVLTTLGRLPDVVPGREEAELSFLGATASLETAAAAHGSAAPEAPFLVVDIGGGSTEFVLGDASGLRAARSVDIGCVRLTERRLAGDPPTDAEVQATVADIRAALALVTAEVPVAAAASLVGLAGSVTTVAALALDLPAYDPETIHGSRIAVADVRRVSESLLAMPRTQRAALPVMHPGRVDVIGAGALILRVIMDEFGLDEVVVSEHDILDGIALRLARGRPDPVG</sequence>
<name>A0A285UZN5_9ACTN</name>
<evidence type="ECO:0000313" key="2">
    <source>
        <dbReference type="EMBL" id="SOC47127.1"/>
    </source>
</evidence>
<dbReference type="CDD" id="cd24119">
    <property type="entry name" value="ASKHA_NBD_MtPPX2-like"/>
    <property type="match status" value="1"/>
</dbReference>
<dbReference type="GO" id="GO:0016462">
    <property type="term" value="F:pyrophosphatase activity"/>
    <property type="evidence" value="ECO:0007669"/>
    <property type="project" value="TreeGrafter"/>
</dbReference>
<dbReference type="Pfam" id="PF02541">
    <property type="entry name" value="Ppx-GppA"/>
    <property type="match status" value="1"/>
</dbReference>
<feature type="domain" description="Ppx/GppA phosphatase N-terminal" evidence="1">
    <location>
        <begin position="43"/>
        <end position="328"/>
    </location>
</feature>